<evidence type="ECO:0000256" key="2">
    <source>
        <dbReference type="ARBA" id="ARBA00023125"/>
    </source>
</evidence>
<evidence type="ECO:0000256" key="4">
    <source>
        <dbReference type="PROSITE-ProRule" id="PRU00335"/>
    </source>
</evidence>
<dbReference type="Pfam" id="PF16859">
    <property type="entry name" value="TetR_C_11"/>
    <property type="match status" value="1"/>
</dbReference>
<dbReference type="PANTHER" id="PTHR30055:SF148">
    <property type="entry name" value="TETR-FAMILY TRANSCRIPTIONAL REGULATOR"/>
    <property type="match status" value="1"/>
</dbReference>
<evidence type="ECO:0000256" key="5">
    <source>
        <dbReference type="SAM" id="MobiDB-lite"/>
    </source>
</evidence>
<proteinExistence type="predicted"/>
<name>A0ABP9IBP5_9ACTN</name>
<dbReference type="InterPro" id="IPR001647">
    <property type="entry name" value="HTH_TetR"/>
</dbReference>
<dbReference type="InterPro" id="IPR011075">
    <property type="entry name" value="TetR_C"/>
</dbReference>
<dbReference type="Pfam" id="PF00440">
    <property type="entry name" value="TetR_N"/>
    <property type="match status" value="1"/>
</dbReference>
<dbReference type="InterPro" id="IPR036271">
    <property type="entry name" value="Tet_transcr_reg_TetR-rel_C_sf"/>
</dbReference>
<dbReference type="InterPro" id="IPR009057">
    <property type="entry name" value="Homeodomain-like_sf"/>
</dbReference>
<evidence type="ECO:0000256" key="1">
    <source>
        <dbReference type="ARBA" id="ARBA00023015"/>
    </source>
</evidence>
<dbReference type="PROSITE" id="PS50977">
    <property type="entry name" value="HTH_TETR_2"/>
    <property type="match status" value="1"/>
</dbReference>
<accession>A0ABP9IBP5</accession>
<protein>
    <submittedName>
        <fullName evidence="7">TetR/AcrR family transcriptional regulator</fullName>
    </submittedName>
</protein>
<keyword evidence="1" id="KW-0805">Transcription regulation</keyword>
<dbReference type="PANTHER" id="PTHR30055">
    <property type="entry name" value="HTH-TYPE TRANSCRIPTIONAL REGULATOR RUTR"/>
    <property type="match status" value="1"/>
</dbReference>
<gene>
    <name evidence="7" type="ORF">GCM10023205_76230</name>
</gene>
<feature type="region of interest" description="Disordered" evidence="5">
    <location>
        <begin position="1"/>
        <end position="47"/>
    </location>
</feature>
<reference evidence="8" key="1">
    <citation type="journal article" date="2019" name="Int. J. Syst. Evol. Microbiol.">
        <title>The Global Catalogue of Microorganisms (GCM) 10K type strain sequencing project: providing services to taxonomists for standard genome sequencing and annotation.</title>
        <authorList>
            <consortium name="The Broad Institute Genomics Platform"/>
            <consortium name="The Broad Institute Genome Sequencing Center for Infectious Disease"/>
            <person name="Wu L."/>
            <person name="Ma J."/>
        </authorList>
    </citation>
    <scope>NUCLEOTIDE SEQUENCE [LARGE SCALE GENOMIC DNA]</scope>
    <source>
        <strain evidence="8">JCM 17986</strain>
    </source>
</reference>
<dbReference type="Gene3D" id="1.10.10.60">
    <property type="entry name" value="Homeodomain-like"/>
    <property type="match status" value="1"/>
</dbReference>
<dbReference type="Gene3D" id="1.10.357.10">
    <property type="entry name" value="Tetracycline Repressor, domain 2"/>
    <property type="match status" value="1"/>
</dbReference>
<evidence type="ECO:0000259" key="6">
    <source>
        <dbReference type="PROSITE" id="PS50977"/>
    </source>
</evidence>
<feature type="domain" description="HTH tetR-type" evidence="6">
    <location>
        <begin position="45"/>
        <end position="105"/>
    </location>
</feature>
<keyword evidence="2 4" id="KW-0238">DNA-binding</keyword>
<organism evidence="7 8">
    <name type="scientific">Yinghuangia aomiensis</name>
    <dbReference type="NCBI Taxonomy" id="676205"/>
    <lineage>
        <taxon>Bacteria</taxon>
        <taxon>Bacillati</taxon>
        <taxon>Actinomycetota</taxon>
        <taxon>Actinomycetes</taxon>
        <taxon>Kitasatosporales</taxon>
        <taxon>Streptomycetaceae</taxon>
        <taxon>Yinghuangia</taxon>
    </lineage>
</organism>
<dbReference type="PRINTS" id="PR00455">
    <property type="entry name" value="HTHTETR"/>
</dbReference>
<dbReference type="InterPro" id="IPR050109">
    <property type="entry name" value="HTH-type_TetR-like_transc_reg"/>
</dbReference>
<feature type="compositionally biased region" description="Low complexity" evidence="5">
    <location>
        <begin position="19"/>
        <end position="28"/>
    </location>
</feature>
<keyword evidence="8" id="KW-1185">Reference proteome</keyword>
<dbReference type="EMBL" id="BAABHS010000047">
    <property type="protein sequence ID" value="GAA4992447.1"/>
    <property type="molecule type" value="Genomic_DNA"/>
</dbReference>
<dbReference type="SUPFAM" id="SSF48498">
    <property type="entry name" value="Tetracyclin repressor-like, C-terminal domain"/>
    <property type="match status" value="1"/>
</dbReference>
<evidence type="ECO:0000256" key="3">
    <source>
        <dbReference type="ARBA" id="ARBA00023163"/>
    </source>
</evidence>
<comment type="caution">
    <text evidence="7">The sequence shown here is derived from an EMBL/GenBank/DDBJ whole genome shotgun (WGS) entry which is preliminary data.</text>
</comment>
<dbReference type="SUPFAM" id="SSF46689">
    <property type="entry name" value="Homeodomain-like"/>
    <property type="match status" value="1"/>
</dbReference>
<evidence type="ECO:0000313" key="7">
    <source>
        <dbReference type="EMBL" id="GAA4992447.1"/>
    </source>
</evidence>
<sequence>MTAHAADVAGGVPTGGPSGAPADAPADVPVKRPARGRGRPPGPAAGVRDAVLGAVRDELVAHGYAGFRMERIAERADVHKATLYRHWPTRTALVREATADWQRTHLDLPDTGSWPDDVRAFCTAFAALQRQEYTRALLRTIVFANVDDHDLRDELHTTWRRIAGQLREPALRARRRGDVSADCDPDFVIEMIAGPMVHRSVVTDRTLDDEFVSGIAEFVIAATWQGAA</sequence>
<dbReference type="Proteomes" id="UP001500466">
    <property type="component" value="Unassembled WGS sequence"/>
</dbReference>
<keyword evidence="3" id="KW-0804">Transcription</keyword>
<feature type="DNA-binding region" description="H-T-H motif" evidence="4">
    <location>
        <begin position="68"/>
        <end position="87"/>
    </location>
</feature>
<dbReference type="RefSeq" id="WP_345680446.1">
    <property type="nucleotide sequence ID" value="NZ_BAABHS010000047.1"/>
</dbReference>
<evidence type="ECO:0000313" key="8">
    <source>
        <dbReference type="Proteomes" id="UP001500466"/>
    </source>
</evidence>